<keyword evidence="1" id="KW-0732">Signal</keyword>
<dbReference type="Gramene" id="TraesWEE_scaffold_011940_01G000400.1">
    <property type="protein sequence ID" value="TraesWEE_scaffold_011940_01G000400.1"/>
    <property type="gene ID" value="TraesWEE_scaffold_011940_01G000400"/>
</dbReference>
<dbReference type="Gramene" id="TraesSYM6D03G03685750.1">
    <property type="protein sequence ID" value="TraesSYM6D03G03685750.1.CDS1"/>
    <property type="gene ID" value="TraesSYM6D03G03685750"/>
</dbReference>
<dbReference type="Gramene" id="TraesJUL6D03G03771170.1">
    <property type="protein sequence ID" value="TraesJUL6D03G03771170.1.CDS1"/>
    <property type="gene ID" value="TraesJUL6D03G03771170"/>
</dbReference>
<feature type="signal peptide" evidence="1">
    <location>
        <begin position="1"/>
        <end position="19"/>
    </location>
</feature>
<feature type="chain" id="PRO_5017298078" evidence="1">
    <location>
        <begin position="20"/>
        <end position="110"/>
    </location>
</feature>
<dbReference type="EnsemblPlants" id="TraesCS6D02G217300.1">
    <property type="protein sequence ID" value="TraesCS6D02G217300.1.cds1"/>
    <property type="gene ID" value="TraesCS6D02G217300"/>
</dbReference>
<evidence type="ECO:0000313" key="2">
    <source>
        <dbReference type="EnsemblPlants" id="TraesCS6D02G217300.1.cds1"/>
    </source>
</evidence>
<sequence length="110" mass="11814">MKTACLMLIVVSLAVAALGREPPVDSLLHQREAEGGWRRAAANDAKLVIIRGGQGRGLRKGAPAKCVPAAACRRRMIVCGKRCYTARSRLVRVPPATKCVMVCKKCVPTC</sequence>
<dbReference type="AlphaFoldDB" id="A0A3B6QIH1"/>
<reference evidence="2" key="1">
    <citation type="submission" date="2018-08" db="EMBL/GenBank/DDBJ databases">
        <authorList>
            <person name="Rossello M."/>
        </authorList>
    </citation>
    <scope>NUCLEOTIDE SEQUENCE [LARGE SCALE GENOMIC DNA]</scope>
    <source>
        <strain evidence="2">cv. Chinese Spring</strain>
    </source>
</reference>
<organism evidence="2">
    <name type="scientific">Triticum aestivum</name>
    <name type="common">Wheat</name>
    <dbReference type="NCBI Taxonomy" id="4565"/>
    <lineage>
        <taxon>Eukaryota</taxon>
        <taxon>Viridiplantae</taxon>
        <taxon>Streptophyta</taxon>
        <taxon>Embryophyta</taxon>
        <taxon>Tracheophyta</taxon>
        <taxon>Spermatophyta</taxon>
        <taxon>Magnoliopsida</taxon>
        <taxon>Liliopsida</taxon>
        <taxon>Poales</taxon>
        <taxon>Poaceae</taxon>
        <taxon>BOP clade</taxon>
        <taxon>Pooideae</taxon>
        <taxon>Triticodae</taxon>
        <taxon>Triticeae</taxon>
        <taxon>Triticinae</taxon>
        <taxon>Triticum</taxon>
    </lineage>
</organism>
<dbReference type="Gramene" id="TraesARI6D03G03702400.1">
    <property type="protein sequence ID" value="TraesARI6D03G03702400.1.CDS1"/>
    <property type="gene ID" value="TraesARI6D03G03702400"/>
</dbReference>
<evidence type="ECO:0000256" key="1">
    <source>
        <dbReference type="SAM" id="SignalP"/>
    </source>
</evidence>
<reference evidence="2" key="2">
    <citation type="submission" date="2018-10" db="UniProtKB">
        <authorList>
            <consortium name="EnsemblPlants"/>
        </authorList>
    </citation>
    <scope>IDENTIFICATION</scope>
</reference>
<dbReference type="Gramene" id="TraesSTA6D03G03731360.1">
    <property type="protein sequence ID" value="TraesSTA6D03G03731360.1.CDS1"/>
    <property type="gene ID" value="TraesSTA6D03G03731360"/>
</dbReference>
<evidence type="ECO:0000313" key="3">
    <source>
        <dbReference type="Proteomes" id="UP000019116"/>
    </source>
</evidence>
<dbReference type="Gramene" id="TraesCAD_scaffold_053970_01G000400.1">
    <property type="protein sequence ID" value="TraesCAD_scaffold_053970_01G000400.1"/>
    <property type="gene ID" value="TraesCAD_scaffold_053970_01G000400"/>
</dbReference>
<dbReference type="Proteomes" id="UP000019116">
    <property type="component" value="Chromosome 6D"/>
</dbReference>
<proteinExistence type="predicted"/>
<dbReference type="Gramene" id="TraesCLE_scaffold_051540_01G000400.1">
    <property type="protein sequence ID" value="TraesCLE_scaffold_051540_01G000400.1"/>
    <property type="gene ID" value="TraesCLE_scaffold_051540_01G000400"/>
</dbReference>
<dbReference type="Gramene" id="TraesMAC6D03G03736240.1">
    <property type="protein sequence ID" value="TraesMAC6D03G03736240.1.CDS1"/>
    <property type="gene ID" value="TraesMAC6D03G03736240"/>
</dbReference>
<dbReference type="Gramene" id="TraesCS6D03G0535800.1">
    <property type="protein sequence ID" value="TraesCS6D03G0535800.1.CDS1"/>
    <property type="gene ID" value="TraesCS6D03G0535800"/>
</dbReference>
<dbReference type="Gramene" id="TraesROB_scaffold_058861_01G000100.1">
    <property type="protein sequence ID" value="TraesROB_scaffold_058861_01G000100.1"/>
    <property type="gene ID" value="TraesROB_scaffold_058861_01G000100"/>
</dbReference>
<dbReference type="Gramene" id="TraesCS6D02G217300.1">
    <property type="protein sequence ID" value="TraesCS6D02G217300.1.cds1"/>
    <property type="gene ID" value="TraesCS6D02G217300"/>
</dbReference>
<name>A0A3B6QIH1_WHEAT</name>
<dbReference type="Gramene" id="TraesJAG6D03G03721170.1">
    <property type="protein sequence ID" value="TraesJAG6D03G03721170.1.CDS1"/>
    <property type="gene ID" value="TraesJAG6D03G03721170"/>
</dbReference>
<dbReference type="Gramene" id="TraesNOR6D03G03778870.1">
    <property type="protein sequence ID" value="TraesNOR6D03G03778870.1.CDS1"/>
    <property type="gene ID" value="TraesNOR6D03G03778870"/>
</dbReference>
<protein>
    <submittedName>
        <fullName evidence="2">Uncharacterized protein</fullName>
    </submittedName>
</protein>
<dbReference type="Gramene" id="TraesLAC6D03G03688890.1">
    <property type="protein sequence ID" value="TraesLAC6D03G03688890.1.CDS1"/>
    <property type="gene ID" value="TraesLAC6D03G03688890"/>
</dbReference>
<keyword evidence="3" id="KW-1185">Reference proteome</keyword>
<dbReference type="Gramene" id="TraesLDM6D03G03742180.1">
    <property type="protein sequence ID" value="TraesLDM6D03G03742180.1.CDS1"/>
    <property type="gene ID" value="TraesLDM6D03G03742180"/>
</dbReference>
<accession>A0A3B6QIH1</accession>